<proteinExistence type="predicted"/>
<dbReference type="EMBL" id="GFPF01003457">
    <property type="protein sequence ID" value="MAA14603.1"/>
    <property type="molecule type" value="Transcribed_RNA"/>
</dbReference>
<dbReference type="AlphaFoldDB" id="A0A224YK86"/>
<name>A0A224YK86_9ACAR</name>
<protein>
    <submittedName>
        <fullName evidence="2">Uncharacterized protein</fullName>
    </submittedName>
</protein>
<reference evidence="2" key="1">
    <citation type="journal article" date="2017" name="Parasit. Vectors">
        <title>Sialotranscriptomics of Rhipicephalus zambeziensis reveals intricate expression profiles of secretory proteins and suggests tight temporal transcriptional regulation during blood-feeding.</title>
        <authorList>
            <person name="de Castro M.H."/>
            <person name="de Klerk D."/>
            <person name="Pienaar R."/>
            <person name="Rees D.J.G."/>
            <person name="Mans B.J."/>
        </authorList>
    </citation>
    <scope>NUCLEOTIDE SEQUENCE</scope>
    <source>
        <tissue evidence="2">Salivary glands</tissue>
    </source>
</reference>
<accession>A0A224YK86</accession>
<evidence type="ECO:0000313" key="2">
    <source>
        <dbReference type="EMBL" id="MAA14603.1"/>
    </source>
</evidence>
<sequence length="139" mass="16061">MLLPDGPGPFFHCFVNMHLQMCFCFSFSFWKSFTGFVKSYVICLSLQEKAALKRLYVQSSLNKRKECVLLMLVLCITIFVLEDAFVLLILMRSIGVRWPPFPKSAEDGPVPYHRAPRSRQSVIAFLFICKLKIAIKKMM</sequence>
<keyword evidence="1" id="KW-0472">Membrane</keyword>
<organism evidence="2">
    <name type="scientific">Rhipicephalus zambeziensis</name>
    <dbReference type="NCBI Taxonomy" id="60191"/>
    <lineage>
        <taxon>Eukaryota</taxon>
        <taxon>Metazoa</taxon>
        <taxon>Ecdysozoa</taxon>
        <taxon>Arthropoda</taxon>
        <taxon>Chelicerata</taxon>
        <taxon>Arachnida</taxon>
        <taxon>Acari</taxon>
        <taxon>Parasitiformes</taxon>
        <taxon>Ixodida</taxon>
        <taxon>Ixodoidea</taxon>
        <taxon>Ixodidae</taxon>
        <taxon>Rhipicephalinae</taxon>
        <taxon>Rhipicephalus</taxon>
        <taxon>Rhipicephalus</taxon>
    </lineage>
</organism>
<feature type="transmembrane region" description="Helical" evidence="1">
    <location>
        <begin position="67"/>
        <end position="91"/>
    </location>
</feature>
<keyword evidence="1" id="KW-0812">Transmembrane</keyword>
<evidence type="ECO:0000256" key="1">
    <source>
        <dbReference type="SAM" id="Phobius"/>
    </source>
</evidence>
<keyword evidence="1" id="KW-1133">Transmembrane helix</keyword>